<comment type="similarity">
    <text evidence="1">Belongs to the bacterial ribosomal protein bL35 family.</text>
</comment>
<comment type="caution">
    <text evidence="5">The sequence shown here is derived from an EMBL/GenBank/DDBJ whole genome shotgun (WGS) entry which is preliminary data.</text>
</comment>
<dbReference type="GeneID" id="90075965"/>
<evidence type="ECO:0000313" key="5">
    <source>
        <dbReference type="EMBL" id="GMM37990.1"/>
    </source>
</evidence>
<proteinExistence type="inferred from homology"/>
<dbReference type="Proteomes" id="UP001360560">
    <property type="component" value="Unassembled WGS sequence"/>
</dbReference>
<dbReference type="Pfam" id="PF01632">
    <property type="entry name" value="Ribosomal_L35p"/>
    <property type="match status" value="1"/>
</dbReference>
<gene>
    <name evidence="5" type="ORF">DASC09_053150</name>
</gene>
<dbReference type="AlphaFoldDB" id="A0AAV5QSU3"/>
<feature type="compositionally biased region" description="Basic and acidic residues" evidence="4">
    <location>
        <begin position="70"/>
        <end position="88"/>
    </location>
</feature>
<dbReference type="Gene3D" id="4.10.410.60">
    <property type="match status" value="1"/>
</dbReference>
<protein>
    <submittedName>
        <fullName evidence="5">Mrp35 protein</fullName>
    </submittedName>
</protein>
<dbReference type="GO" id="GO:1990904">
    <property type="term" value="C:ribonucleoprotein complex"/>
    <property type="evidence" value="ECO:0007669"/>
    <property type="project" value="UniProtKB-KW"/>
</dbReference>
<evidence type="ECO:0000256" key="4">
    <source>
        <dbReference type="SAM" id="MobiDB-lite"/>
    </source>
</evidence>
<feature type="region of interest" description="Disordered" evidence="4">
    <location>
        <begin position="70"/>
        <end position="97"/>
    </location>
</feature>
<keyword evidence="3" id="KW-0687">Ribonucleoprotein</keyword>
<dbReference type="RefSeq" id="XP_064854986.1">
    <property type="nucleotide sequence ID" value="XM_064998914.1"/>
</dbReference>
<evidence type="ECO:0000313" key="6">
    <source>
        <dbReference type="Proteomes" id="UP001360560"/>
    </source>
</evidence>
<dbReference type="InterPro" id="IPR021137">
    <property type="entry name" value="Ribosomal_bL35-like"/>
</dbReference>
<sequence length="97" mass="10866">MFGSLLSKLQILNTCAFSGARTPVTTVFTRGMMKTHKGAAKRWIKTAKGFKRGKVGRKHGNAGWSQRLLQHKDGKTESMGKGHGDMNKRLKRLLPYH</sequence>
<dbReference type="GO" id="GO:0005840">
    <property type="term" value="C:ribosome"/>
    <property type="evidence" value="ECO:0007669"/>
    <property type="project" value="UniProtKB-KW"/>
</dbReference>
<dbReference type="GO" id="GO:0006412">
    <property type="term" value="P:translation"/>
    <property type="evidence" value="ECO:0007669"/>
    <property type="project" value="InterPro"/>
</dbReference>
<name>A0AAV5QSU3_9ASCO</name>
<reference evidence="5 6" key="1">
    <citation type="journal article" date="2023" name="Elife">
        <title>Identification of key yeast species and microbe-microbe interactions impacting larval growth of Drosophila in the wild.</title>
        <authorList>
            <person name="Mure A."/>
            <person name="Sugiura Y."/>
            <person name="Maeda R."/>
            <person name="Honda K."/>
            <person name="Sakurai N."/>
            <person name="Takahashi Y."/>
            <person name="Watada M."/>
            <person name="Katoh T."/>
            <person name="Gotoh A."/>
            <person name="Gotoh Y."/>
            <person name="Taniguchi I."/>
            <person name="Nakamura K."/>
            <person name="Hayashi T."/>
            <person name="Katayama T."/>
            <person name="Uemura T."/>
            <person name="Hattori Y."/>
        </authorList>
    </citation>
    <scope>NUCLEOTIDE SEQUENCE [LARGE SCALE GENOMIC DNA]</scope>
    <source>
        <strain evidence="5 6">SC-9</strain>
    </source>
</reference>
<dbReference type="InterPro" id="IPR037229">
    <property type="entry name" value="Ribosomal_bL35_sf"/>
</dbReference>
<organism evidence="5 6">
    <name type="scientific">Saccharomycopsis crataegensis</name>
    <dbReference type="NCBI Taxonomy" id="43959"/>
    <lineage>
        <taxon>Eukaryota</taxon>
        <taxon>Fungi</taxon>
        <taxon>Dikarya</taxon>
        <taxon>Ascomycota</taxon>
        <taxon>Saccharomycotina</taxon>
        <taxon>Saccharomycetes</taxon>
        <taxon>Saccharomycopsidaceae</taxon>
        <taxon>Saccharomycopsis</taxon>
    </lineage>
</organism>
<keyword evidence="2" id="KW-0689">Ribosomal protein</keyword>
<accession>A0AAV5QSU3</accession>
<evidence type="ECO:0000256" key="1">
    <source>
        <dbReference type="ARBA" id="ARBA00006598"/>
    </source>
</evidence>
<dbReference type="EMBL" id="BTFZ01000013">
    <property type="protein sequence ID" value="GMM37990.1"/>
    <property type="molecule type" value="Genomic_DNA"/>
</dbReference>
<evidence type="ECO:0000256" key="2">
    <source>
        <dbReference type="ARBA" id="ARBA00022980"/>
    </source>
</evidence>
<evidence type="ECO:0000256" key="3">
    <source>
        <dbReference type="ARBA" id="ARBA00023274"/>
    </source>
</evidence>
<dbReference type="SUPFAM" id="SSF143034">
    <property type="entry name" value="L35p-like"/>
    <property type="match status" value="1"/>
</dbReference>
<dbReference type="GO" id="GO:0003735">
    <property type="term" value="F:structural constituent of ribosome"/>
    <property type="evidence" value="ECO:0007669"/>
    <property type="project" value="InterPro"/>
</dbReference>
<keyword evidence="6" id="KW-1185">Reference proteome</keyword>